<dbReference type="EMBL" id="CP065321">
    <property type="protein sequence ID" value="QQR29886.1"/>
    <property type="molecule type" value="Genomic_DNA"/>
</dbReference>
<sequence length="333" mass="36381">MNITDSILRILRESPKAVSGEAIAEQLGVSRSGIWKAVRKLREEGYKIEAATNKGYRLVSESGALSPENIQRRLEPGMEGIEIDLRGEVTSTNTVLKELAEQGRPEGLVLIAQSQVKGKGRLGRSFYSPQGQGLYMSILLRPELPAEDSLAITTAAAVAVAEAVSRVTGRQAMIKWVNDVYLEGRKICGILTEAAIDFENGKLNYAVLGIGVNILEPPGGFPPEISETAGALYREEAPADTRTRLAAEILNRFFGFYRALPEHSYMDAYKKLSLLTGLEITFQQGQETWEGTVLGIDNEARLVVRLDSGEEKAFSAGEVAIVKKGLLEQIRTN</sequence>
<feature type="binding site" evidence="5">
    <location>
        <position position="115"/>
    </location>
    <ligand>
        <name>biotin</name>
        <dbReference type="ChEBI" id="CHEBI:57586"/>
    </ligand>
</feature>
<dbReference type="Proteomes" id="UP000196710">
    <property type="component" value="Chromosome"/>
</dbReference>
<proteinExistence type="inferred from homology"/>
<dbReference type="EC" id="6.3.4.15" evidence="5"/>
<dbReference type="EMBL" id="CP021422">
    <property type="protein sequence ID" value="ASB40609.1"/>
    <property type="molecule type" value="Genomic_DNA"/>
</dbReference>
<feature type="binding site" evidence="5">
    <location>
        <begin position="91"/>
        <end position="93"/>
    </location>
    <ligand>
        <name>biotin</name>
        <dbReference type="ChEBI" id="CHEBI:57586"/>
    </ligand>
</feature>
<dbReference type="CDD" id="cd16442">
    <property type="entry name" value="BPL"/>
    <property type="match status" value="1"/>
</dbReference>
<keyword evidence="3 5" id="KW-0067">ATP-binding</keyword>
<protein>
    <recommendedName>
        <fullName evidence="5">Bifunctional ligase/repressor BirA</fullName>
    </recommendedName>
    <alternativeName>
        <fullName evidence="5">Biotin--[acetyl-CoA-carboxylase] ligase</fullName>
        <ecNumber evidence="5">6.3.4.15</ecNumber>
    </alternativeName>
    <alternativeName>
        <fullName evidence="5">Biotin--protein ligase</fullName>
    </alternativeName>
    <alternativeName>
        <fullName evidence="5">Biotin-[acetyl-CoA carboxylase] synthetase</fullName>
    </alternativeName>
</protein>
<evidence type="ECO:0000313" key="7">
    <source>
        <dbReference type="EMBL" id="ASB40609.1"/>
    </source>
</evidence>
<evidence type="ECO:0000313" key="9">
    <source>
        <dbReference type="Proteomes" id="UP000196710"/>
    </source>
</evidence>
<dbReference type="InterPro" id="IPR036388">
    <property type="entry name" value="WH-like_DNA-bd_sf"/>
</dbReference>
<dbReference type="GO" id="GO:0006355">
    <property type="term" value="P:regulation of DNA-templated transcription"/>
    <property type="evidence" value="ECO:0007669"/>
    <property type="project" value="UniProtKB-UniRule"/>
</dbReference>
<dbReference type="GO" id="GO:0003677">
    <property type="term" value="F:DNA binding"/>
    <property type="evidence" value="ECO:0007669"/>
    <property type="project" value="UniProtKB-UniRule"/>
</dbReference>
<dbReference type="GO" id="GO:0009249">
    <property type="term" value="P:protein lipoylation"/>
    <property type="evidence" value="ECO:0007669"/>
    <property type="project" value="UniProtKB-ARBA"/>
</dbReference>
<dbReference type="InterPro" id="IPR004408">
    <property type="entry name" value="Biotin_CoA_COase_ligase"/>
</dbReference>
<dbReference type="PANTHER" id="PTHR12835:SF5">
    <property type="entry name" value="BIOTIN--PROTEIN LIGASE"/>
    <property type="match status" value="1"/>
</dbReference>
<dbReference type="InterPro" id="IPR036390">
    <property type="entry name" value="WH_DNA-bd_sf"/>
</dbReference>
<dbReference type="GO" id="GO:0016740">
    <property type="term" value="F:transferase activity"/>
    <property type="evidence" value="ECO:0007669"/>
    <property type="project" value="UniProtKB-ARBA"/>
</dbReference>
<reference evidence="7" key="1">
    <citation type="journal article" date="2017" name="Genome Announc.">
        <title>High-Quality Whole-Genome Sequences of the Oligo-Mouse-Microbiota Bacterial Community.</title>
        <authorList>
            <person name="Garzetti D."/>
            <person name="Brugiroux S."/>
            <person name="Bunk B."/>
            <person name="Pukall R."/>
            <person name="McCoy K.D."/>
            <person name="Macpherson A.J."/>
            <person name="Stecher B."/>
        </authorList>
    </citation>
    <scope>NUCLEOTIDE SEQUENCE</scope>
    <source>
        <strain evidence="7">KB18</strain>
    </source>
</reference>
<comment type="similarity">
    <text evidence="5">Belongs to the biotin--protein ligase family.</text>
</comment>
<evidence type="ECO:0000256" key="4">
    <source>
        <dbReference type="ARBA" id="ARBA00023267"/>
    </source>
</evidence>
<evidence type="ECO:0000256" key="5">
    <source>
        <dbReference type="HAMAP-Rule" id="MF_00978"/>
    </source>
</evidence>
<dbReference type="KEGG" id="amur:ADH66_08030"/>
<dbReference type="SUPFAM" id="SSF50037">
    <property type="entry name" value="C-terminal domain of transcriptional repressors"/>
    <property type="match status" value="1"/>
</dbReference>
<dbReference type="PANTHER" id="PTHR12835">
    <property type="entry name" value="BIOTIN PROTEIN LIGASE"/>
    <property type="match status" value="1"/>
</dbReference>
<dbReference type="GO" id="GO:0005524">
    <property type="term" value="F:ATP binding"/>
    <property type="evidence" value="ECO:0007669"/>
    <property type="project" value="UniProtKB-UniRule"/>
</dbReference>
<dbReference type="Pfam" id="PF02237">
    <property type="entry name" value="BPL_C"/>
    <property type="match status" value="1"/>
</dbReference>
<dbReference type="Proteomes" id="UP000596035">
    <property type="component" value="Chromosome"/>
</dbReference>
<reference evidence="8 10" key="3">
    <citation type="submission" date="2020-11" db="EMBL/GenBank/DDBJ databases">
        <title>Closed and high quality bacterial genomes of the OMM12 community.</title>
        <authorList>
            <person name="Marbouty M."/>
            <person name="Lamy-Besnier Q."/>
            <person name="Debarbieux L."/>
            <person name="Koszul R."/>
        </authorList>
    </citation>
    <scope>NUCLEOTIDE SEQUENCE [LARGE SCALE GENOMIC DNA]</scope>
    <source>
        <strain evidence="8 10">KB18</strain>
    </source>
</reference>
<evidence type="ECO:0000256" key="1">
    <source>
        <dbReference type="ARBA" id="ARBA00022598"/>
    </source>
</evidence>
<dbReference type="InterPro" id="IPR008988">
    <property type="entry name" value="Transcriptional_repressor_C"/>
</dbReference>
<comment type="catalytic activity">
    <reaction evidence="5">
        <text>biotin + L-lysyl-[protein] + ATP = N(6)-biotinyl-L-lysyl-[protein] + AMP + diphosphate + H(+)</text>
        <dbReference type="Rhea" id="RHEA:11756"/>
        <dbReference type="Rhea" id="RHEA-COMP:9752"/>
        <dbReference type="Rhea" id="RHEA-COMP:10505"/>
        <dbReference type="ChEBI" id="CHEBI:15378"/>
        <dbReference type="ChEBI" id="CHEBI:29969"/>
        <dbReference type="ChEBI" id="CHEBI:30616"/>
        <dbReference type="ChEBI" id="CHEBI:33019"/>
        <dbReference type="ChEBI" id="CHEBI:57586"/>
        <dbReference type="ChEBI" id="CHEBI:83144"/>
        <dbReference type="ChEBI" id="CHEBI:456215"/>
        <dbReference type="EC" id="6.3.4.15"/>
    </reaction>
</comment>
<keyword evidence="5" id="KW-0804">Transcription</keyword>
<keyword evidence="9" id="KW-1185">Reference proteome</keyword>
<keyword evidence="1 5" id="KW-0436">Ligase</keyword>
<reference evidence="9" key="2">
    <citation type="submission" date="2017-05" db="EMBL/GenBank/DDBJ databases">
        <title>Improved OligoMM genomes.</title>
        <authorList>
            <person name="Garzetti D."/>
        </authorList>
    </citation>
    <scope>NUCLEOTIDE SEQUENCE [LARGE SCALE GENOMIC DNA]</scope>
    <source>
        <strain evidence="9">KB18</strain>
    </source>
</reference>
<accession>A0A1Z2XQC9</accession>
<dbReference type="NCBIfam" id="TIGR00121">
    <property type="entry name" value="birA_ligase"/>
    <property type="match status" value="1"/>
</dbReference>
<dbReference type="SUPFAM" id="SSF46785">
    <property type="entry name" value="Winged helix' DNA-binding domain"/>
    <property type="match status" value="1"/>
</dbReference>
<dbReference type="InterPro" id="IPR030855">
    <property type="entry name" value="Bifunct_BirA"/>
</dbReference>
<dbReference type="GO" id="GO:0005737">
    <property type="term" value="C:cytoplasm"/>
    <property type="evidence" value="ECO:0007669"/>
    <property type="project" value="TreeGrafter"/>
</dbReference>
<dbReference type="InterPro" id="IPR003142">
    <property type="entry name" value="BPL_C"/>
</dbReference>
<feature type="domain" description="BPL/LPL catalytic" evidence="6">
    <location>
        <begin position="75"/>
        <end position="261"/>
    </location>
</feature>
<evidence type="ECO:0000256" key="2">
    <source>
        <dbReference type="ARBA" id="ARBA00022741"/>
    </source>
</evidence>
<dbReference type="SUPFAM" id="SSF55681">
    <property type="entry name" value="Class II aaRS and biotin synthetases"/>
    <property type="match status" value="1"/>
</dbReference>
<dbReference type="Pfam" id="PF03099">
    <property type="entry name" value="BPL_LplA_LipB"/>
    <property type="match status" value="1"/>
</dbReference>
<dbReference type="InterPro" id="IPR013196">
    <property type="entry name" value="HTH_11"/>
</dbReference>
<evidence type="ECO:0000313" key="10">
    <source>
        <dbReference type="Proteomes" id="UP000596035"/>
    </source>
</evidence>
<dbReference type="InterPro" id="IPR011991">
    <property type="entry name" value="ArsR-like_HTH"/>
</dbReference>
<dbReference type="Gene3D" id="3.30.930.10">
    <property type="entry name" value="Bira Bifunctional Protein, Domain 2"/>
    <property type="match status" value="1"/>
</dbReference>
<comment type="caution">
    <text evidence="5">Lacks conserved residue(s) required for the propagation of feature annotation.</text>
</comment>
<feature type="DNA-binding region" description="H-T-H motif" evidence="5">
    <location>
        <begin position="20"/>
        <end position="39"/>
    </location>
</feature>
<evidence type="ECO:0000259" key="6">
    <source>
        <dbReference type="PROSITE" id="PS51733"/>
    </source>
</evidence>
<dbReference type="RefSeq" id="WP_066533693.1">
    <property type="nucleotide sequence ID" value="NZ_CAQHGX010000001.1"/>
</dbReference>
<evidence type="ECO:0000313" key="8">
    <source>
        <dbReference type="EMBL" id="QQR29886.1"/>
    </source>
</evidence>
<dbReference type="Gene3D" id="2.30.30.100">
    <property type="match status" value="1"/>
</dbReference>
<dbReference type="PROSITE" id="PS51733">
    <property type="entry name" value="BPL_LPL_CATALYTIC"/>
    <property type="match status" value="1"/>
</dbReference>
<gene>
    <name evidence="5" type="primary">birA</name>
    <name evidence="7" type="ORF">ADH66_08030</name>
    <name evidence="8" type="ORF">I5Q82_18065</name>
</gene>
<keyword evidence="4 5" id="KW-0092">Biotin</keyword>
<keyword evidence="5" id="KW-0678">Repressor</keyword>
<dbReference type="Gene3D" id="1.10.10.10">
    <property type="entry name" value="Winged helix-like DNA-binding domain superfamily/Winged helix DNA-binding domain"/>
    <property type="match status" value="1"/>
</dbReference>
<dbReference type="CDD" id="cd00090">
    <property type="entry name" value="HTH_ARSR"/>
    <property type="match status" value="1"/>
</dbReference>
<dbReference type="HAMAP" id="MF_00978">
    <property type="entry name" value="Bifunct_BirA"/>
    <property type="match status" value="1"/>
</dbReference>
<comment type="function">
    <text evidence="5">Acts both as a biotin--[acetyl-CoA-carboxylase] ligase and a repressor.</text>
</comment>
<keyword evidence="5" id="KW-0238">DNA-binding</keyword>
<dbReference type="Pfam" id="PF08279">
    <property type="entry name" value="HTH_11"/>
    <property type="match status" value="1"/>
</dbReference>
<dbReference type="InterPro" id="IPR045864">
    <property type="entry name" value="aa-tRNA-synth_II/BPL/LPL"/>
</dbReference>
<dbReference type="GO" id="GO:0004077">
    <property type="term" value="F:biotin--[biotin carboxyl-carrier protein] ligase activity"/>
    <property type="evidence" value="ECO:0007669"/>
    <property type="project" value="UniProtKB-UniRule"/>
</dbReference>
<keyword evidence="5" id="KW-0805">Transcription regulation</keyword>
<keyword evidence="2 5" id="KW-0547">Nucleotide-binding</keyword>
<organism evidence="8 10">
    <name type="scientific">Acutalibacter muris</name>
    <dbReference type="NCBI Taxonomy" id="1796620"/>
    <lineage>
        <taxon>Bacteria</taxon>
        <taxon>Bacillati</taxon>
        <taxon>Bacillota</taxon>
        <taxon>Clostridia</taxon>
        <taxon>Eubacteriales</taxon>
        <taxon>Acutalibacteraceae</taxon>
        <taxon>Acutalibacter</taxon>
    </lineage>
</organism>
<dbReference type="InterPro" id="IPR004143">
    <property type="entry name" value="BPL_LPL_catalytic"/>
</dbReference>
<evidence type="ECO:0000256" key="3">
    <source>
        <dbReference type="ARBA" id="ARBA00022840"/>
    </source>
</evidence>
<name>A0A1Z2XQC9_9FIRM</name>
<feature type="binding site" evidence="5">
    <location>
        <position position="186"/>
    </location>
    <ligand>
        <name>biotin</name>
        <dbReference type="ChEBI" id="CHEBI:57586"/>
    </ligand>
</feature>
<dbReference type="AlphaFoldDB" id="A0A1Z2XQC9"/>